<sequence>MPRRPLAMFQTCGPRIIPPLPPRRLVPYKGASQRHIDPCPLTPALRKGPMARGGFCCTNVEKRTHAQAH</sequence>
<organism evidence="1 2">
    <name type="scientific">Azospirillum baldaniorum</name>
    <dbReference type="NCBI Taxonomy" id="1064539"/>
    <lineage>
        <taxon>Bacteria</taxon>
        <taxon>Pseudomonadati</taxon>
        <taxon>Pseudomonadota</taxon>
        <taxon>Alphaproteobacteria</taxon>
        <taxon>Rhodospirillales</taxon>
        <taxon>Azospirillaceae</taxon>
        <taxon>Azospirillum</taxon>
    </lineage>
</organism>
<dbReference type="Proteomes" id="UP000007319">
    <property type="component" value="Chromosome"/>
</dbReference>
<evidence type="ECO:0000313" key="2">
    <source>
        <dbReference type="Proteomes" id="UP000007319"/>
    </source>
</evidence>
<dbReference type="KEGG" id="abs:AZOBR_180249"/>
<keyword evidence="2" id="KW-1185">Reference proteome</keyword>
<proteinExistence type="predicted"/>
<gene>
    <name evidence="1" type="ORF">AZOBR_180249</name>
</gene>
<dbReference type="AlphaFoldDB" id="A0A9P1NMZ6"/>
<dbReference type="EMBL" id="HE577327">
    <property type="protein sequence ID" value="CCC99179.1"/>
    <property type="molecule type" value="Genomic_DNA"/>
</dbReference>
<protein>
    <submittedName>
        <fullName evidence="1">Uncharacterized protein</fullName>
    </submittedName>
</protein>
<name>A0A9P1NMZ6_9PROT</name>
<evidence type="ECO:0000313" key="1">
    <source>
        <dbReference type="EMBL" id="CCC99179.1"/>
    </source>
</evidence>
<reference evidence="1 2" key="1">
    <citation type="journal article" date="2011" name="PLoS Genet.">
        <title>Azospirillum genomes reveal transition of bacteria from aquatic to terrestrial environments.</title>
        <authorList>
            <person name="Wisniewski-Dye F."/>
            <person name="Borziak K."/>
            <person name="Khalsa-Moyers G."/>
            <person name="Alexandre G."/>
            <person name="Sukharnikov L.O."/>
            <person name="Wuichet K."/>
            <person name="Hurst G.B."/>
            <person name="McDonald W.H."/>
            <person name="Robertson J.S."/>
            <person name="Barbe V."/>
            <person name="Calteau A."/>
            <person name="Rouy Z."/>
            <person name="Mangenot S."/>
            <person name="Prigent-Combaret C."/>
            <person name="Normand P."/>
            <person name="Boyer M."/>
            <person name="Siguier P."/>
            <person name="Dessaux Y."/>
            <person name="Elmerich C."/>
            <person name="Condemine G."/>
            <person name="Krishnen G."/>
            <person name="Kennedy I."/>
            <person name="Paterson A.H."/>
            <person name="Gonzalez V."/>
            <person name="Mavingui P."/>
            <person name="Zhulin I.B."/>
        </authorList>
    </citation>
    <scope>NUCLEOTIDE SEQUENCE [LARGE SCALE GENOMIC DNA]</scope>
    <source>
        <strain evidence="1 2">Sp245</strain>
    </source>
</reference>
<accession>A0A9P1NMZ6</accession>